<keyword evidence="3" id="KW-0378">Hydrolase</keyword>
<protein>
    <submittedName>
        <fullName evidence="6">S49 family peptidase</fullName>
    </submittedName>
</protein>
<dbReference type="InterPro" id="IPR002142">
    <property type="entry name" value="Peptidase_S49"/>
</dbReference>
<dbReference type="PANTHER" id="PTHR33209">
    <property type="entry name" value="PROTEASE 4"/>
    <property type="match status" value="1"/>
</dbReference>
<dbReference type="CDD" id="cd07022">
    <property type="entry name" value="S49_Sppa_36K_type"/>
    <property type="match status" value="1"/>
</dbReference>
<dbReference type="SUPFAM" id="SSF52096">
    <property type="entry name" value="ClpP/crotonase"/>
    <property type="match status" value="1"/>
</dbReference>
<comment type="similarity">
    <text evidence="1">Belongs to the peptidase S49 family.</text>
</comment>
<comment type="caution">
    <text evidence="6">The sequence shown here is derived from an EMBL/GenBank/DDBJ whole genome shotgun (WGS) entry which is preliminary data.</text>
</comment>
<evidence type="ECO:0000313" key="7">
    <source>
        <dbReference type="Proteomes" id="UP000886667"/>
    </source>
</evidence>
<evidence type="ECO:0000256" key="2">
    <source>
        <dbReference type="ARBA" id="ARBA00022670"/>
    </source>
</evidence>
<proteinExistence type="inferred from homology"/>
<gene>
    <name evidence="6" type="ORF">JAZ07_13585</name>
</gene>
<dbReference type="GO" id="GO:0006508">
    <property type="term" value="P:proteolysis"/>
    <property type="evidence" value="ECO:0007669"/>
    <property type="project" value="UniProtKB-KW"/>
</dbReference>
<dbReference type="InterPro" id="IPR029045">
    <property type="entry name" value="ClpP/crotonase-like_dom_sf"/>
</dbReference>
<organism evidence="6 7">
    <name type="scientific">Candidatus Thiodiazotropha taylori</name>
    <dbReference type="NCBI Taxonomy" id="2792791"/>
    <lineage>
        <taxon>Bacteria</taxon>
        <taxon>Pseudomonadati</taxon>
        <taxon>Pseudomonadota</taxon>
        <taxon>Gammaproteobacteria</taxon>
        <taxon>Chromatiales</taxon>
        <taxon>Sedimenticolaceae</taxon>
        <taxon>Candidatus Thiodiazotropha</taxon>
    </lineage>
</organism>
<dbReference type="InterPro" id="IPR033855">
    <property type="entry name" value="Protein_C"/>
</dbReference>
<evidence type="ECO:0000256" key="4">
    <source>
        <dbReference type="ARBA" id="ARBA00022825"/>
    </source>
</evidence>
<accession>A0A9E4KD63</accession>
<evidence type="ECO:0000259" key="5">
    <source>
        <dbReference type="Pfam" id="PF01343"/>
    </source>
</evidence>
<dbReference type="GO" id="GO:0008236">
    <property type="term" value="F:serine-type peptidase activity"/>
    <property type="evidence" value="ECO:0007669"/>
    <property type="project" value="UniProtKB-KW"/>
</dbReference>
<dbReference type="AlphaFoldDB" id="A0A9E4KD63"/>
<keyword evidence="4" id="KW-0720">Serine protease</keyword>
<name>A0A9E4KD63_9GAMM</name>
<sequence length="447" mass="47638">MKFWNHAAGEPWAITETALNNILTIASRQAVPGFLPPTALAHPCASNESIEAVSAKLGRDLDNTYVTEVRDGVAVIPVVGPLFRYANLFTAISGASSYEVLAKDFNSALEDPDVHSIVLDIDSPGGEVNGCAEFANMIYESRGTKSIIAYASGDAASGAYWIASACDQIIASETSLLGSIGVVAVYRDSNDQNVLEIVSSQSPYKRLDPNSDDGKSRLQSRIDDLASVFIDSIAKHRGVDPPTVLKEFGGGDVFVGKNAIRSGLADDVGSLENIIQQQINNQNPAKLRGSSFLALEDSMMTDKTRKTEDAESHTLSLETLKANYPQLVEAIQSETAASTQQQAAQQGIQQERERIGAIVSSEAAKGREQLAQHLAFSTDMTVDMALATLNASPVKTEVPSTATNTGFEQVMATVNNPAIEPDAPEQETDDEEAVAKRIAQFSNGGAV</sequence>
<dbReference type="Gene3D" id="3.90.226.10">
    <property type="entry name" value="2-enoyl-CoA Hydratase, Chain A, domain 1"/>
    <property type="match status" value="1"/>
</dbReference>
<dbReference type="Proteomes" id="UP000886667">
    <property type="component" value="Unassembled WGS sequence"/>
</dbReference>
<evidence type="ECO:0000313" key="6">
    <source>
        <dbReference type="EMBL" id="MCG7947371.1"/>
    </source>
</evidence>
<dbReference type="PANTHER" id="PTHR33209:SF1">
    <property type="entry name" value="PEPTIDASE S49 DOMAIN-CONTAINING PROTEIN"/>
    <property type="match status" value="1"/>
</dbReference>
<evidence type="ECO:0000256" key="1">
    <source>
        <dbReference type="ARBA" id="ARBA00008683"/>
    </source>
</evidence>
<evidence type="ECO:0000256" key="3">
    <source>
        <dbReference type="ARBA" id="ARBA00022801"/>
    </source>
</evidence>
<reference evidence="6" key="1">
    <citation type="journal article" date="2021" name="Proc. Natl. Acad. Sci. U.S.A.">
        <title>Global biogeography of chemosynthetic symbionts reveals both localized and globally distributed symbiont groups. .</title>
        <authorList>
            <person name="Osvatic J.T."/>
            <person name="Wilkins L.G.E."/>
            <person name="Leibrecht L."/>
            <person name="Leray M."/>
            <person name="Zauner S."/>
            <person name="Polzin J."/>
            <person name="Camacho Y."/>
            <person name="Gros O."/>
            <person name="van Gils J.A."/>
            <person name="Eisen J.A."/>
            <person name="Petersen J.M."/>
            <person name="Yuen B."/>
        </authorList>
    </citation>
    <scope>NUCLEOTIDE SEQUENCE</scope>
    <source>
        <strain evidence="6">MAGclacostrist064TRANS</strain>
    </source>
</reference>
<keyword evidence="2" id="KW-0645">Protease</keyword>
<dbReference type="EMBL" id="JAEPCM010000466">
    <property type="protein sequence ID" value="MCG7947371.1"/>
    <property type="molecule type" value="Genomic_DNA"/>
</dbReference>
<dbReference type="Pfam" id="PF01343">
    <property type="entry name" value="Peptidase_S49"/>
    <property type="match status" value="1"/>
</dbReference>
<feature type="domain" description="Peptidase S49" evidence="5">
    <location>
        <begin position="144"/>
        <end position="277"/>
    </location>
</feature>